<protein>
    <recommendedName>
        <fullName evidence="7">Radical SAM core domain-containing protein</fullName>
    </recommendedName>
</protein>
<dbReference type="PANTHER" id="PTHR11228:SF7">
    <property type="entry name" value="PQQA PEPTIDE CYCLASE"/>
    <property type="match status" value="1"/>
</dbReference>
<dbReference type="OrthoDB" id="9792276at2"/>
<dbReference type="SFLD" id="SFLDG01386">
    <property type="entry name" value="main_SPASM_domain-containing"/>
    <property type="match status" value="1"/>
</dbReference>
<dbReference type="Pfam" id="PF13186">
    <property type="entry name" value="SPASM"/>
    <property type="match status" value="1"/>
</dbReference>
<evidence type="ECO:0000256" key="6">
    <source>
        <dbReference type="ARBA" id="ARBA00023014"/>
    </source>
</evidence>
<dbReference type="PIRSF" id="PIRSF037420">
    <property type="entry name" value="PQQ_syn_pqqE"/>
    <property type="match status" value="1"/>
</dbReference>
<feature type="domain" description="Radical SAM core" evidence="7">
    <location>
        <begin position="1"/>
        <end position="218"/>
    </location>
</feature>
<name>A0A2P4ESL3_9GAMM</name>
<dbReference type="InterPro" id="IPR050377">
    <property type="entry name" value="Radical_SAM_PqqE_MftC-like"/>
</dbReference>
<dbReference type="SUPFAM" id="SSF102114">
    <property type="entry name" value="Radical SAM enzymes"/>
    <property type="match status" value="1"/>
</dbReference>
<dbReference type="PANTHER" id="PTHR11228">
    <property type="entry name" value="RADICAL SAM DOMAIN PROTEIN"/>
    <property type="match status" value="1"/>
</dbReference>
<evidence type="ECO:0000256" key="1">
    <source>
        <dbReference type="ARBA" id="ARBA00001966"/>
    </source>
</evidence>
<dbReference type="InterPro" id="IPR013785">
    <property type="entry name" value="Aldolase_TIM"/>
</dbReference>
<keyword evidence="4" id="KW-0479">Metal-binding</keyword>
<sequence length="343" mass="38346">MEQIYFVLTEQCNLTCSHCIRDSSPYRTETAEQNLIQKTLVEISRSYPQAMVMLTGGEPTIHRDFETLLTHSLNLGLNVTINSNGTTGFFSESSLNNWKGYNNLSIQISLDGPDSEHDKIRGDGSYRRALKTINTLRNLGFTCSVSCTVTNINTFDHIEPFIRDLEDLGLAHISIKRATYAGRASSGVELTTGDWNKKIHELRQGKWNTRIIAFPMYDFTLLDAIDEDSLKKLDLPSSVKNCGAGTSKIYIYPNGDVCSCTCFKSLPMGNIYKTTLPNILLNRLKISVTDPTCVQCRYFQLCQGGCLGSGYQHTGVLGHPDPRCPRHQKDQLIPSQKIEAKCI</sequence>
<evidence type="ECO:0000256" key="3">
    <source>
        <dbReference type="ARBA" id="ARBA00022691"/>
    </source>
</evidence>
<keyword evidence="3" id="KW-0949">S-adenosyl-L-methionine</keyword>
<dbReference type="InterPro" id="IPR007197">
    <property type="entry name" value="rSAM"/>
</dbReference>
<dbReference type="PROSITE" id="PS51918">
    <property type="entry name" value="RADICAL_SAM"/>
    <property type="match status" value="1"/>
</dbReference>
<dbReference type="InterPro" id="IPR017200">
    <property type="entry name" value="PqqE-like"/>
</dbReference>
<keyword evidence="2" id="KW-0004">4Fe-4S</keyword>
<dbReference type="EMBL" id="PPSK01000015">
    <property type="protein sequence ID" value="POB02041.1"/>
    <property type="molecule type" value="Genomic_DNA"/>
</dbReference>
<dbReference type="InterPro" id="IPR023885">
    <property type="entry name" value="4Fe4S-binding_SPASM_dom"/>
</dbReference>
<dbReference type="SFLD" id="SFLDG01067">
    <property type="entry name" value="SPASM/twitch_domain_containing"/>
    <property type="match status" value="1"/>
</dbReference>
<dbReference type="NCBIfam" id="TIGR04085">
    <property type="entry name" value="rSAM_more_4Fe4S"/>
    <property type="match status" value="1"/>
</dbReference>
<keyword evidence="5" id="KW-0408">Iron</keyword>
<dbReference type="GO" id="GO:0046872">
    <property type="term" value="F:metal ion binding"/>
    <property type="evidence" value="ECO:0007669"/>
    <property type="project" value="UniProtKB-KW"/>
</dbReference>
<evidence type="ECO:0000313" key="8">
    <source>
        <dbReference type="EMBL" id="POB02041.1"/>
    </source>
</evidence>
<comment type="cofactor">
    <cofactor evidence="1">
        <name>[4Fe-4S] cluster</name>
        <dbReference type="ChEBI" id="CHEBI:49883"/>
    </cofactor>
</comment>
<comment type="caution">
    <text evidence="8">The sequence shown here is derived from an EMBL/GenBank/DDBJ whole genome shotgun (WGS) entry which is preliminary data.</text>
</comment>
<keyword evidence="6" id="KW-0411">Iron-sulfur</keyword>
<dbReference type="Proteomes" id="UP000243451">
    <property type="component" value="Unassembled WGS sequence"/>
</dbReference>
<dbReference type="RefSeq" id="WP_104739182.1">
    <property type="nucleotide sequence ID" value="NZ_BMHR01000004.1"/>
</dbReference>
<evidence type="ECO:0000256" key="4">
    <source>
        <dbReference type="ARBA" id="ARBA00022723"/>
    </source>
</evidence>
<reference evidence="8 9" key="1">
    <citation type="submission" date="2018-01" db="EMBL/GenBank/DDBJ databases">
        <title>Draft genome of the type strain Pseudomonas oceani DSM 100277 isolated from the deep water in Okinawa trough, northwestern Pacific Ocean.</title>
        <authorList>
            <person name="Gomila M."/>
            <person name="Mulet M."/>
            <person name="Garcia-Valdes E."/>
            <person name="Lalucat J."/>
        </authorList>
    </citation>
    <scope>NUCLEOTIDE SEQUENCE [LARGE SCALE GENOMIC DNA]</scope>
    <source>
        <strain evidence="8 9">DSM 100277</strain>
    </source>
</reference>
<proteinExistence type="predicted"/>
<dbReference type="AlphaFoldDB" id="A0A2P4ESL3"/>
<evidence type="ECO:0000256" key="2">
    <source>
        <dbReference type="ARBA" id="ARBA00022485"/>
    </source>
</evidence>
<accession>A0A2P4ESL3</accession>
<organism evidence="8 9">
    <name type="scientific">Halopseudomonas oceani</name>
    <dbReference type="NCBI Taxonomy" id="1708783"/>
    <lineage>
        <taxon>Bacteria</taxon>
        <taxon>Pseudomonadati</taxon>
        <taxon>Pseudomonadota</taxon>
        <taxon>Gammaproteobacteria</taxon>
        <taxon>Pseudomonadales</taxon>
        <taxon>Pseudomonadaceae</taxon>
        <taxon>Halopseudomonas</taxon>
    </lineage>
</organism>
<dbReference type="CDD" id="cd01335">
    <property type="entry name" value="Radical_SAM"/>
    <property type="match status" value="1"/>
</dbReference>
<evidence type="ECO:0000256" key="5">
    <source>
        <dbReference type="ARBA" id="ARBA00023004"/>
    </source>
</evidence>
<evidence type="ECO:0000259" key="7">
    <source>
        <dbReference type="PROSITE" id="PS51918"/>
    </source>
</evidence>
<dbReference type="GO" id="GO:0003824">
    <property type="term" value="F:catalytic activity"/>
    <property type="evidence" value="ECO:0007669"/>
    <property type="project" value="InterPro"/>
</dbReference>
<dbReference type="InterPro" id="IPR058240">
    <property type="entry name" value="rSAM_sf"/>
</dbReference>
<dbReference type="Gene3D" id="3.20.20.70">
    <property type="entry name" value="Aldolase class I"/>
    <property type="match status" value="1"/>
</dbReference>
<dbReference type="SFLD" id="SFLDS00029">
    <property type="entry name" value="Radical_SAM"/>
    <property type="match status" value="1"/>
</dbReference>
<keyword evidence="9" id="KW-1185">Reference proteome</keyword>
<evidence type="ECO:0000313" key="9">
    <source>
        <dbReference type="Proteomes" id="UP000243451"/>
    </source>
</evidence>
<dbReference type="GO" id="GO:0051539">
    <property type="term" value="F:4 iron, 4 sulfur cluster binding"/>
    <property type="evidence" value="ECO:0007669"/>
    <property type="project" value="UniProtKB-KW"/>
</dbReference>
<gene>
    <name evidence="8" type="ORF">C1949_14430</name>
</gene>
<dbReference type="Pfam" id="PF04055">
    <property type="entry name" value="Radical_SAM"/>
    <property type="match status" value="1"/>
</dbReference>